<dbReference type="AlphaFoldDB" id="A2ETS6"/>
<accession>A2ETS6</accession>
<name>A2ETS6_TRIV3</name>
<gene>
    <name evidence="2" type="ORF">TVAG_314870</name>
</gene>
<dbReference type="VEuPathDB" id="TrichDB:TVAGG3_0045920"/>
<proteinExistence type="predicted"/>
<sequence>MNSVYVSKRGIVQEEKLIFPKKYDKTKKETVRSTTGYRKAIIAISGSNTYGHFVADHLCSLILIPASYFINSVILIAFDAATAKTYLKCLGLPYHEVYSLTDEWFYVSEAHWLRAKELINSLNVDGLPNLQKKFYNYFNLSEIAPTKYRILNRIKGIWGRINNIEELTALIQKNYPKYDFQRLDDKVPYSIYTSSKLFAETKLLVTCSGSIVHNSIFMHKNTGVVICGSNLIDYPEINIGYSLDIWMIHTLGNYQHGTIPEHDYNIEPVIPAISYMLYAFENNRFPADAFKKYRYAYNLTDIELMVQKEQKSIQK</sequence>
<dbReference type="GO" id="GO:0016757">
    <property type="term" value="F:glycosyltransferase activity"/>
    <property type="evidence" value="ECO:0000318"/>
    <property type="project" value="GO_Central"/>
</dbReference>
<dbReference type="RefSeq" id="XP_001316180.1">
    <property type="nucleotide sequence ID" value="XM_001316145.1"/>
</dbReference>
<dbReference type="Proteomes" id="UP000001542">
    <property type="component" value="Unassembled WGS sequence"/>
</dbReference>
<feature type="domain" description="Glycosyltransferase 61 catalytic" evidence="1">
    <location>
        <begin position="50"/>
        <end position="225"/>
    </location>
</feature>
<dbReference type="KEGG" id="tva:4761805"/>
<protein>
    <recommendedName>
        <fullName evidence="1">Glycosyltransferase 61 catalytic domain-containing protein</fullName>
    </recommendedName>
</protein>
<reference evidence="2" key="2">
    <citation type="journal article" date="2007" name="Science">
        <title>Draft genome sequence of the sexually transmitted pathogen Trichomonas vaginalis.</title>
        <authorList>
            <person name="Carlton J.M."/>
            <person name="Hirt R.P."/>
            <person name="Silva J.C."/>
            <person name="Delcher A.L."/>
            <person name="Schatz M."/>
            <person name="Zhao Q."/>
            <person name="Wortman J.R."/>
            <person name="Bidwell S.L."/>
            <person name="Alsmark U.C.M."/>
            <person name="Besteiro S."/>
            <person name="Sicheritz-Ponten T."/>
            <person name="Noel C.J."/>
            <person name="Dacks J.B."/>
            <person name="Foster P.G."/>
            <person name="Simillion C."/>
            <person name="Van de Peer Y."/>
            <person name="Miranda-Saavedra D."/>
            <person name="Barton G.J."/>
            <person name="Westrop G.D."/>
            <person name="Mueller S."/>
            <person name="Dessi D."/>
            <person name="Fiori P.L."/>
            <person name="Ren Q."/>
            <person name="Paulsen I."/>
            <person name="Zhang H."/>
            <person name="Bastida-Corcuera F.D."/>
            <person name="Simoes-Barbosa A."/>
            <person name="Brown M.T."/>
            <person name="Hayes R.D."/>
            <person name="Mukherjee M."/>
            <person name="Okumura C.Y."/>
            <person name="Schneider R."/>
            <person name="Smith A.J."/>
            <person name="Vanacova S."/>
            <person name="Villalvazo M."/>
            <person name="Haas B.J."/>
            <person name="Pertea M."/>
            <person name="Feldblyum T.V."/>
            <person name="Utterback T.R."/>
            <person name="Shu C.L."/>
            <person name="Osoegawa K."/>
            <person name="de Jong P.J."/>
            <person name="Hrdy I."/>
            <person name="Horvathova L."/>
            <person name="Zubacova Z."/>
            <person name="Dolezal P."/>
            <person name="Malik S.B."/>
            <person name="Logsdon J.M. Jr."/>
            <person name="Henze K."/>
            <person name="Gupta A."/>
            <person name="Wang C.C."/>
            <person name="Dunne R.L."/>
            <person name="Upcroft J.A."/>
            <person name="Upcroft P."/>
            <person name="White O."/>
            <person name="Salzberg S.L."/>
            <person name="Tang P."/>
            <person name="Chiu C.-H."/>
            <person name="Lee Y.-S."/>
            <person name="Embley T.M."/>
            <person name="Coombs G.H."/>
            <person name="Mottram J.C."/>
            <person name="Tachezy J."/>
            <person name="Fraser-Liggett C.M."/>
            <person name="Johnson P.J."/>
        </authorList>
    </citation>
    <scope>NUCLEOTIDE SEQUENCE [LARGE SCALE GENOMIC DNA]</scope>
    <source>
        <strain evidence="2">G3</strain>
    </source>
</reference>
<evidence type="ECO:0000313" key="2">
    <source>
        <dbReference type="EMBL" id="EAY03957.1"/>
    </source>
</evidence>
<evidence type="ECO:0000313" key="3">
    <source>
        <dbReference type="Proteomes" id="UP000001542"/>
    </source>
</evidence>
<dbReference type="InterPro" id="IPR049625">
    <property type="entry name" value="Glyco_transf_61_cat"/>
</dbReference>
<organism evidence="2 3">
    <name type="scientific">Trichomonas vaginalis (strain ATCC PRA-98 / G3)</name>
    <dbReference type="NCBI Taxonomy" id="412133"/>
    <lineage>
        <taxon>Eukaryota</taxon>
        <taxon>Metamonada</taxon>
        <taxon>Parabasalia</taxon>
        <taxon>Trichomonadida</taxon>
        <taxon>Trichomonadidae</taxon>
        <taxon>Trichomonas</taxon>
    </lineage>
</organism>
<keyword evidence="3" id="KW-1185">Reference proteome</keyword>
<reference evidence="2" key="1">
    <citation type="submission" date="2006-10" db="EMBL/GenBank/DDBJ databases">
        <authorList>
            <person name="Amadeo P."/>
            <person name="Zhao Q."/>
            <person name="Wortman J."/>
            <person name="Fraser-Liggett C."/>
            <person name="Carlton J."/>
        </authorList>
    </citation>
    <scope>NUCLEOTIDE SEQUENCE</scope>
    <source>
        <strain evidence="2">G3</strain>
    </source>
</reference>
<dbReference type="InParanoid" id="A2ETS6"/>
<evidence type="ECO:0000259" key="1">
    <source>
        <dbReference type="Pfam" id="PF04577"/>
    </source>
</evidence>
<dbReference type="EMBL" id="DS113489">
    <property type="protein sequence ID" value="EAY03957.1"/>
    <property type="molecule type" value="Genomic_DNA"/>
</dbReference>
<dbReference type="Pfam" id="PF04577">
    <property type="entry name" value="Glyco_transf_61"/>
    <property type="match status" value="1"/>
</dbReference>
<dbReference type="VEuPathDB" id="TrichDB:TVAG_314870"/>